<evidence type="ECO:0000313" key="2">
    <source>
        <dbReference type="Proteomes" id="UP000693946"/>
    </source>
</evidence>
<keyword evidence="2" id="KW-1185">Reference proteome</keyword>
<organism evidence="1 2">
    <name type="scientific">Solea senegalensis</name>
    <name type="common">Senegalese sole</name>
    <dbReference type="NCBI Taxonomy" id="28829"/>
    <lineage>
        <taxon>Eukaryota</taxon>
        <taxon>Metazoa</taxon>
        <taxon>Chordata</taxon>
        <taxon>Craniata</taxon>
        <taxon>Vertebrata</taxon>
        <taxon>Euteleostomi</taxon>
        <taxon>Actinopterygii</taxon>
        <taxon>Neopterygii</taxon>
        <taxon>Teleostei</taxon>
        <taxon>Neoteleostei</taxon>
        <taxon>Acanthomorphata</taxon>
        <taxon>Carangaria</taxon>
        <taxon>Pleuronectiformes</taxon>
        <taxon>Pleuronectoidei</taxon>
        <taxon>Soleidae</taxon>
        <taxon>Solea</taxon>
    </lineage>
</organism>
<reference evidence="1 2" key="1">
    <citation type="journal article" date="2021" name="Sci. Rep.">
        <title>Chromosome anchoring in Senegalese sole (Solea senegalensis) reveals sex-associated markers and genome rearrangements in flatfish.</title>
        <authorList>
            <person name="Guerrero-Cozar I."/>
            <person name="Gomez-Garrido J."/>
            <person name="Berbel C."/>
            <person name="Martinez-Blanch J.F."/>
            <person name="Alioto T."/>
            <person name="Claros M.G."/>
            <person name="Gagnaire P.A."/>
            <person name="Manchado M."/>
        </authorList>
    </citation>
    <scope>NUCLEOTIDE SEQUENCE [LARGE SCALE GENOMIC DNA]</scope>
    <source>
        <strain evidence="1">Sse05_10M</strain>
    </source>
</reference>
<sequence length="111" mass="11857">MNVTGYRSEMRSGLIISSTKPLTTSTLHLETRRSFGNTGRGSLLIQSNTARGPDQISLPGNSHKSHVHSCYTVNGALTSHGCHFAAQPLPHVGAVSGSLFRENFLSLSNPP</sequence>
<evidence type="ECO:0000313" key="1">
    <source>
        <dbReference type="EMBL" id="KAG7526418.1"/>
    </source>
</evidence>
<comment type="caution">
    <text evidence="1">The sequence shown here is derived from an EMBL/GenBank/DDBJ whole genome shotgun (WGS) entry which is preliminary data.</text>
</comment>
<protein>
    <submittedName>
        <fullName evidence="1">Uncharacterized protein</fullName>
    </submittedName>
</protein>
<gene>
    <name evidence="1" type="ORF">JOB18_039996</name>
</gene>
<dbReference type="Proteomes" id="UP000693946">
    <property type="component" value="Linkage Group LG1"/>
</dbReference>
<accession>A0AAV6TAF1</accession>
<dbReference type="AlphaFoldDB" id="A0AAV6TAF1"/>
<dbReference type="EMBL" id="JAGKHQ010000001">
    <property type="protein sequence ID" value="KAG7526418.1"/>
    <property type="molecule type" value="Genomic_DNA"/>
</dbReference>
<proteinExistence type="predicted"/>
<name>A0AAV6TAF1_SOLSE</name>